<evidence type="ECO:0000256" key="2">
    <source>
        <dbReference type="ARBA" id="ARBA00012176"/>
    </source>
</evidence>
<organism evidence="4 5">
    <name type="scientific">Geodia barretti</name>
    <name type="common">Barrett's horny sponge</name>
    <dbReference type="NCBI Taxonomy" id="519541"/>
    <lineage>
        <taxon>Eukaryota</taxon>
        <taxon>Metazoa</taxon>
        <taxon>Porifera</taxon>
        <taxon>Demospongiae</taxon>
        <taxon>Heteroscleromorpha</taxon>
        <taxon>Tetractinellida</taxon>
        <taxon>Astrophorina</taxon>
        <taxon>Geodiidae</taxon>
        <taxon>Geodia</taxon>
    </lineage>
</organism>
<dbReference type="EC" id="3.5.1.89" evidence="2"/>
<proteinExistence type="inferred from homology"/>
<dbReference type="AlphaFoldDB" id="A0AA35S681"/>
<dbReference type="Pfam" id="PF02585">
    <property type="entry name" value="PIG-L"/>
    <property type="match status" value="1"/>
</dbReference>
<keyword evidence="5" id="KW-1185">Reference proteome</keyword>
<comment type="similarity">
    <text evidence="1">Belongs to the PIGL family.</text>
</comment>
<name>A0AA35S681_GEOBA</name>
<dbReference type="Proteomes" id="UP001174909">
    <property type="component" value="Unassembled WGS sequence"/>
</dbReference>
<protein>
    <recommendedName>
        <fullName evidence="2">N-acetylglucosaminylphosphatidylinositol deacetylase</fullName>
        <ecNumber evidence="2">3.5.1.89</ecNumber>
    </recommendedName>
</protein>
<feature type="region of interest" description="Disordered" evidence="3">
    <location>
        <begin position="231"/>
        <end position="252"/>
    </location>
</feature>
<reference evidence="4" key="1">
    <citation type="submission" date="2023-03" db="EMBL/GenBank/DDBJ databases">
        <authorList>
            <person name="Steffen K."/>
            <person name="Cardenas P."/>
        </authorList>
    </citation>
    <scope>NUCLEOTIDE SEQUENCE</scope>
</reference>
<accession>A0AA35S681</accession>
<evidence type="ECO:0000256" key="3">
    <source>
        <dbReference type="SAM" id="MobiDB-lite"/>
    </source>
</evidence>
<dbReference type="SUPFAM" id="SSF102588">
    <property type="entry name" value="LmbE-like"/>
    <property type="match status" value="1"/>
</dbReference>
<gene>
    <name evidence="4" type="ORF">GBAR_LOCUS14088</name>
</gene>
<evidence type="ECO:0000313" key="4">
    <source>
        <dbReference type="EMBL" id="CAI8024223.1"/>
    </source>
</evidence>
<sequence>MQWLADERGKPESERDPDLATMTLDDYRKFKARETERIAEAVGVDELVQLGWTDHEIYFDLDKVHELADIIRRVEPDIIITRYPKDEGATFNDHPMTGRIVMKALEVVTNRVREFDGVDAYHGVKQVFFSVSAGRELNSNDQLAQGLVPDVWVDTTPVIHKKIAAIDQLVSQGYQGDTARWIVEARDGRWGMIAGCAYAEPFLRPSAITYDSLPMPPRVASKTYRPTVLHDARGTARDLPSATPPEAYRLKP</sequence>
<dbReference type="GO" id="GO:0000225">
    <property type="term" value="F:N-acetylglucosaminylphosphatidylinositol deacetylase activity"/>
    <property type="evidence" value="ECO:0007669"/>
    <property type="project" value="UniProtKB-EC"/>
</dbReference>
<evidence type="ECO:0000313" key="5">
    <source>
        <dbReference type="Proteomes" id="UP001174909"/>
    </source>
</evidence>
<dbReference type="InterPro" id="IPR003737">
    <property type="entry name" value="GlcNAc_PI_deacetylase-related"/>
</dbReference>
<dbReference type="Gene3D" id="3.40.50.10320">
    <property type="entry name" value="LmbE-like"/>
    <property type="match status" value="1"/>
</dbReference>
<comment type="caution">
    <text evidence="4">The sequence shown here is derived from an EMBL/GenBank/DDBJ whole genome shotgun (WGS) entry which is preliminary data.</text>
</comment>
<dbReference type="EMBL" id="CASHTH010002063">
    <property type="protein sequence ID" value="CAI8024223.1"/>
    <property type="molecule type" value="Genomic_DNA"/>
</dbReference>
<dbReference type="InterPro" id="IPR024078">
    <property type="entry name" value="LmbE-like_dom_sf"/>
</dbReference>
<evidence type="ECO:0000256" key="1">
    <source>
        <dbReference type="ARBA" id="ARBA00006066"/>
    </source>
</evidence>